<dbReference type="VEuPathDB" id="FungiDB:A1O9_10979"/>
<dbReference type="AlphaFoldDB" id="A0A072NZM7"/>
<dbReference type="HOGENOM" id="CLU_087979_0_0_1"/>
<dbReference type="RefSeq" id="XP_013255661.1">
    <property type="nucleotide sequence ID" value="XM_013400207.1"/>
</dbReference>
<evidence type="ECO:0008006" key="5">
    <source>
        <dbReference type="Google" id="ProtNLM"/>
    </source>
</evidence>
<feature type="region of interest" description="Disordered" evidence="1">
    <location>
        <begin position="198"/>
        <end position="220"/>
    </location>
</feature>
<dbReference type="Proteomes" id="UP000027920">
    <property type="component" value="Unassembled WGS sequence"/>
</dbReference>
<feature type="compositionally biased region" description="Low complexity" evidence="1">
    <location>
        <begin position="198"/>
        <end position="210"/>
    </location>
</feature>
<keyword evidence="2" id="KW-0732">Signal</keyword>
<dbReference type="GeneID" id="25285880"/>
<evidence type="ECO:0000256" key="1">
    <source>
        <dbReference type="SAM" id="MobiDB-lite"/>
    </source>
</evidence>
<evidence type="ECO:0000256" key="2">
    <source>
        <dbReference type="SAM" id="SignalP"/>
    </source>
</evidence>
<dbReference type="OrthoDB" id="5427833at2759"/>
<feature type="signal peptide" evidence="2">
    <location>
        <begin position="1"/>
        <end position="24"/>
    </location>
</feature>
<feature type="region of interest" description="Disordered" evidence="1">
    <location>
        <begin position="146"/>
        <end position="180"/>
    </location>
</feature>
<keyword evidence="4" id="KW-1185">Reference proteome</keyword>
<proteinExistence type="predicted"/>
<comment type="caution">
    <text evidence="3">The sequence shown here is derived from an EMBL/GenBank/DDBJ whole genome shotgun (WGS) entry which is preliminary data.</text>
</comment>
<protein>
    <recommendedName>
        <fullName evidence="5">Extracellular membrane protein CFEM domain-containing protein</fullName>
    </recommendedName>
</protein>
<sequence length="251" mass="25212">MGSKSSSSWALACLLFIFVQDSTATFRFSDIQLVVGFSSTCTSSYQSSISNCNLNDLAGIGGSGSCSSNCQSSIRSAQSAVQRACSRETADLNSLIGKIFVGEAVEFLCDPVIETSTTTTTVGSAETTAALTNTATAAATQTTAATSTAASSNSQSASPSTDSTTATSETSSSSASTDSTTFSITSFSTISTSTTSASAASTTTTRSNTSGGNAGGGGSPFDPAGNTATFSKAIQPHFFVLTLILIFLVSL</sequence>
<accession>A0A072NZM7</accession>
<evidence type="ECO:0000313" key="3">
    <source>
        <dbReference type="EMBL" id="KEF53071.1"/>
    </source>
</evidence>
<organism evidence="3 4">
    <name type="scientific">Exophiala aquamarina CBS 119918</name>
    <dbReference type="NCBI Taxonomy" id="1182545"/>
    <lineage>
        <taxon>Eukaryota</taxon>
        <taxon>Fungi</taxon>
        <taxon>Dikarya</taxon>
        <taxon>Ascomycota</taxon>
        <taxon>Pezizomycotina</taxon>
        <taxon>Eurotiomycetes</taxon>
        <taxon>Chaetothyriomycetidae</taxon>
        <taxon>Chaetothyriales</taxon>
        <taxon>Herpotrichiellaceae</taxon>
        <taxon>Exophiala</taxon>
    </lineage>
</organism>
<reference evidence="3 4" key="1">
    <citation type="submission" date="2013-03" db="EMBL/GenBank/DDBJ databases">
        <title>The Genome Sequence of Exophiala aquamarina CBS 119918.</title>
        <authorList>
            <consortium name="The Broad Institute Genomics Platform"/>
            <person name="Cuomo C."/>
            <person name="de Hoog S."/>
            <person name="Gorbushina A."/>
            <person name="Walker B."/>
            <person name="Young S.K."/>
            <person name="Zeng Q."/>
            <person name="Gargeya S."/>
            <person name="Fitzgerald M."/>
            <person name="Haas B."/>
            <person name="Abouelleil A."/>
            <person name="Allen A.W."/>
            <person name="Alvarado L."/>
            <person name="Arachchi H.M."/>
            <person name="Berlin A.M."/>
            <person name="Chapman S.B."/>
            <person name="Gainer-Dewar J."/>
            <person name="Goldberg J."/>
            <person name="Griggs A."/>
            <person name="Gujja S."/>
            <person name="Hansen M."/>
            <person name="Howarth C."/>
            <person name="Imamovic A."/>
            <person name="Ireland A."/>
            <person name="Larimer J."/>
            <person name="McCowan C."/>
            <person name="Murphy C."/>
            <person name="Pearson M."/>
            <person name="Poon T.W."/>
            <person name="Priest M."/>
            <person name="Roberts A."/>
            <person name="Saif S."/>
            <person name="Shea T."/>
            <person name="Sisk P."/>
            <person name="Sykes S."/>
            <person name="Wortman J."/>
            <person name="Nusbaum C."/>
            <person name="Birren B."/>
        </authorList>
    </citation>
    <scope>NUCLEOTIDE SEQUENCE [LARGE SCALE GENOMIC DNA]</scope>
    <source>
        <strain evidence="3 4">CBS 119918</strain>
    </source>
</reference>
<gene>
    <name evidence="3" type="ORF">A1O9_10979</name>
</gene>
<feature type="chain" id="PRO_5001683100" description="Extracellular membrane protein CFEM domain-containing protein" evidence="2">
    <location>
        <begin position="25"/>
        <end position="251"/>
    </location>
</feature>
<name>A0A072NZM7_9EURO</name>
<evidence type="ECO:0000313" key="4">
    <source>
        <dbReference type="Proteomes" id="UP000027920"/>
    </source>
</evidence>
<dbReference type="EMBL" id="AMGV01000015">
    <property type="protein sequence ID" value="KEF53071.1"/>
    <property type="molecule type" value="Genomic_DNA"/>
</dbReference>